<dbReference type="EMBL" id="NPBS01000032">
    <property type="protein sequence ID" value="PAF26657.1"/>
    <property type="molecule type" value="Genomic_DNA"/>
</dbReference>
<dbReference type="AlphaFoldDB" id="A0A268S2K5"/>
<name>A0A268S2K5_SHOCL</name>
<feature type="transmembrane region" description="Helical" evidence="1">
    <location>
        <begin position="9"/>
        <end position="29"/>
    </location>
</feature>
<proteinExistence type="predicted"/>
<reference evidence="2 3" key="1">
    <citation type="submission" date="2017-07" db="EMBL/GenBank/DDBJ databases">
        <title>Isolation and whole genome analysis of endospore-forming bacteria from heroin.</title>
        <authorList>
            <person name="Kalinowski J."/>
            <person name="Ahrens B."/>
            <person name="Al-Dilaimi A."/>
            <person name="Winkler A."/>
            <person name="Wibberg D."/>
            <person name="Schleenbecker U."/>
            <person name="Ruckert C."/>
            <person name="Wolfel R."/>
            <person name="Grass G."/>
        </authorList>
    </citation>
    <scope>NUCLEOTIDE SEQUENCE [LARGE SCALE GENOMIC DNA]</scope>
    <source>
        <strain evidence="2 3">7523-2</strain>
    </source>
</reference>
<feature type="transmembrane region" description="Helical" evidence="1">
    <location>
        <begin position="35"/>
        <end position="53"/>
    </location>
</feature>
<evidence type="ECO:0000313" key="2">
    <source>
        <dbReference type="EMBL" id="PAF26657.1"/>
    </source>
</evidence>
<sequence>MNKYVLPHLYVFFGYVIYLLSAFLAFGSMEAFSYHLSRLLILIGLIWIIVLIIKDIRKSIEKRN</sequence>
<keyword evidence="1" id="KW-0812">Transmembrane</keyword>
<gene>
    <name evidence="2" type="ORF">CHH61_07240</name>
</gene>
<evidence type="ECO:0000256" key="1">
    <source>
        <dbReference type="SAM" id="Phobius"/>
    </source>
</evidence>
<keyword evidence="1" id="KW-1133">Transmembrane helix</keyword>
<evidence type="ECO:0000313" key="3">
    <source>
        <dbReference type="Proteomes" id="UP000216133"/>
    </source>
</evidence>
<comment type="caution">
    <text evidence="2">The sequence shown here is derived from an EMBL/GenBank/DDBJ whole genome shotgun (WGS) entry which is preliminary data.</text>
</comment>
<keyword evidence="1" id="KW-0472">Membrane</keyword>
<dbReference type="Proteomes" id="UP000216133">
    <property type="component" value="Unassembled WGS sequence"/>
</dbReference>
<protein>
    <submittedName>
        <fullName evidence="2">Uncharacterized protein</fullName>
    </submittedName>
</protein>
<accession>A0A268S2K5</accession>
<organism evidence="2 3">
    <name type="scientific">Shouchella clausii</name>
    <name type="common">Alkalihalobacillus clausii</name>
    <dbReference type="NCBI Taxonomy" id="79880"/>
    <lineage>
        <taxon>Bacteria</taxon>
        <taxon>Bacillati</taxon>
        <taxon>Bacillota</taxon>
        <taxon>Bacilli</taxon>
        <taxon>Bacillales</taxon>
        <taxon>Bacillaceae</taxon>
        <taxon>Shouchella</taxon>
    </lineage>
</organism>